<evidence type="ECO:0000256" key="8">
    <source>
        <dbReference type="ARBA" id="ARBA00023034"/>
    </source>
</evidence>
<accession>A0A9P8TAR9</accession>
<dbReference type="EMBL" id="JAEUBF010001176">
    <property type="protein sequence ID" value="KAH3672211.1"/>
    <property type="molecule type" value="Genomic_DNA"/>
</dbReference>
<comment type="subcellular location">
    <subcellularLocation>
        <location evidence="1">Golgi apparatus membrane</location>
        <topology evidence="1">Single-pass type II membrane protein</topology>
    </subcellularLocation>
</comment>
<dbReference type="Proteomes" id="UP000769528">
    <property type="component" value="Unassembled WGS sequence"/>
</dbReference>
<evidence type="ECO:0000313" key="11">
    <source>
        <dbReference type="Proteomes" id="UP000769528"/>
    </source>
</evidence>
<keyword evidence="11" id="KW-1185">Reference proteome</keyword>
<keyword evidence="8" id="KW-0333">Golgi apparatus</keyword>
<evidence type="ECO:0000256" key="1">
    <source>
        <dbReference type="ARBA" id="ARBA00004323"/>
    </source>
</evidence>
<keyword evidence="6" id="KW-0735">Signal-anchor</keyword>
<comment type="similarity">
    <text evidence="3">Belongs to the MNN1/MNT family.</text>
</comment>
<dbReference type="GO" id="GO:0000139">
    <property type="term" value="C:Golgi membrane"/>
    <property type="evidence" value="ECO:0007669"/>
    <property type="project" value="UniProtKB-SubCell"/>
</dbReference>
<comment type="caution">
    <text evidence="10">The sequence shown here is derived from an EMBL/GenBank/DDBJ whole genome shotgun (WGS) entry which is preliminary data.</text>
</comment>
<keyword evidence="7" id="KW-1133">Transmembrane helix</keyword>
<evidence type="ECO:0000256" key="5">
    <source>
        <dbReference type="ARBA" id="ARBA00022692"/>
    </source>
</evidence>
<dbReference type="InterPro" id="IPR029044">
    <property type="entry name" value="Nucleotide-diphossugar_trans"/>
</dbReference>
<evidence type="ECO:0000256" key="9">
    <source>
        <dbReference type="ARBA" id="ARBA00023136"/>
    </source>
</evidence>
<protein>
    <recommendedName>
        <fullName evidence="12">Alpha-1,2-mannosyltransferase</fullName>
    </recommendedName>
</protein>
<dbReference type="GO" id="GO:0046354">
    <property type="term" value="P:mannan biosynthetic process"/>
    <property type="evidence" value="ECO:0007669"/>
    <property type="project" value="TreeGrafter"/>
</dbReference>
<dbReference type="PANTHER" id="PTHR31646:SF1">
    <property type="entry name" value="ALPHA-1,2-MANNOSYLTRANSFERASE MNN2"/>
    <property type="match status" value="1"/>
</dbReference>
<dbReference type="AlphaFoldDB" id="A0A9P8TAR9"/>
<keyword evidence="9" id="KW-0472">Membrane</keyword>
<reference evidence="10" key="2">
    <citation type="submission" date="2021-01" db="EMBL/GenBank/DDBJ databases">
        <authorList>
            <person name="Schikora-Tamarit M.A."/>
        </authorList>
    </citation>
    <scope>NUCLEOTIDE SEQUENCE</scope>
    <source>
        <strain evidence="10">CBS6341</strain>
    </source>
</reference>
<evidence type="ECO:0000313" key="10">
    <source>
        <dbReference type="EMBL" id="KAH3672211.1"/>
    </source>
</evidence>
<dbReference type="PANTHER" id="PTHR31646">
    <property type="entry name" value="ALPHA-1,2-MANNOSYLTRANSFERASE MNN2"/>
    <property type="match status" value="1"/>
</dbReference>
<evidence type="ECO:0000256" key="7">
    <source>
        <dbReference type="ARBA" id="ARBA00022989"/>
    </source>
</evidence>
<dbReference type="OrthoDB" id="430354at2759"/>
<proteinExistence type="inferred from homology"/>
<dbReference type="GO" id="GO:0000026">
    <property type="term" value="F:alpha-1,2-mannosyltransferase activity"/>
    <property type="evidence" value="ECO:0007669"/>
    <property type="project" value="TreeGrafter"/>
</dbReference>
<keyword evidence="4" id="KW-0808">Transferase</keyword>
<evidence type="ECO:0008006" key="12">
    <source>
        <dbReference type="Google" id="ProtNLM"/>
    </source>
</evidence>
<dbReference type="InterPro" id="IPR022751">
    <property type="entry name" value="Alpha_mannosyltransferase"/>
</dbReference>
<keyword evidence="5" id="KW-0812">Transmembrane</keyword>
<comment type="pathway">
    <text evidence="2">Protein modification; protein glycosylation.</text>
</comment>
<sequence length="563" mass="65854">MFVPVRYKRLVIIAGFSLLLTFLSLYSVSSTVQEKVPLHTIPENIRNYFYNQDDTLTNSNPDLKDYDYKDISYKEESNIKFNQNFQNFYTDIFEFIHSFKHEIPHIEIKNPLRDNKPEFLNKDSLQNFLKLDKEVIKNLNQFHSSVVNKISSLKKIYKKNNLYSKENGIVMIGGEEFSWLSILSIKSIRSFGCTLPIELIIPTKEEYEYDLCQSLLPSLNGKCVLLNEVLGSHLYNKLNFKGYQYKSLAILASSFDNILFLDSDNILLTDPEEFFFKDPYKSNGLVLWPDYWERTTSPDFYEIVGSEISNLQIRDGKWPLKNPILTIDEKKVKYHDLQGTLPDLSSESGQLLIRKSDHLGTVLLSFLYNYYGPNFFYPLLSLGASGEGDKDTFIAGAEFSDENYYQIKSGIQSFGWFDEGTFHGVSMGQRNPIEDFENYNDVLKSGTFDFTKFDDRNASVFTVHANYPKLNPYLLYKENKLINSKGETFRMYGDIYKFLPHLVENGQYYDFELIQYRRMKFLLCEENISLKYNNFNDISKDELCKFIDDHLDYLQKNPIEKFI</sequence>
<dbReference type="SUPFAM" id="SSF53448">
    <property type="entry name" value="Nucleotide-diphospho-sugar transferases"/>
    <property type="match status" value="1"/>
</dbReference>
<dbReference type="Pfam" id="PF11051">
    <property type="entry name" value="Mannosyl_trans3"/>
    <property type="match status" value="1"/>
</dbReference>
<evidence type="ECO:0000256" key="2">
    <source>
        <dbReference type="ARBA" id="ARBA00004922"/>
    </source>
</evidence>
<gene>
    <name evidence="10" type="ORF">WICMUC_004401</name>
</gene>
<evidence type="ECO:0000256" key="6">
    <source>
        <dbReference type="ARBA" id="ARBA00022968"/>
    </source>
</evidence>
<evidence type="ECO:0000256" key="3">
    <source>
        <dbReference type="ARBA" id="ARBA00009105"/>
    </source>
</evidence>
<organism evidence="10 11">
    <name type="scientific">Wickerhamomyces mucosus</name>
    <dbReference type="NCBI Taxonomy" id="1378264"/>
    <lineage>
        <taxon>Eukaryota</taxon>
        <taxon>Fungi</taxon>
        <taxon>Dikarya</taxon>
        <taxon>Ascomycota</taxon>
        <taxon>Saccharomycotina</taxon>
        <taxon>Saccharomycetes</taxon>
        <taxon>Phaffomycetales</taxon>
        <taxon>Wickerhamomycetaceae</taxon>
        <taxon>Wickerhamomyces</taxon>
    </lineage>
</organism>
<name>A0A9P8TAR9_9ASCO</name>
<evidence type="ECO:0000256" key="4">
    <source>
        <dbReference type="ARBA" id="ARBA00022679"/>
    </source>
</evidence>
<reference evidence="10" key="1">
    <citation type="journal article" date="2021" name="Open Biol.">
        <title>Shared evolutionary footprints suggest mitochondrial oxidative damage underlies multiple complex I losses in fungi.</title>
        <authorList>
            <person name="Schikora-Tamarit M.A."/>
            <person name="Marcet-Houben M."/>
            <person name="Nosek J."/>
            <person name="Gabaldon T."/>
        </authorList>
    </citation>
    <scope>NUCLEOTIDE SEQUENCE</scope>
    <source>
        <strain evidence="10">CBS6341</strain>
    </source>
</reference>